<dbReference type="EMBL" id="UYSU01035841">
    <property type="protein sequence ID" value="VDL96779.1"/>
    <property type="molecule type" value="Genomic_DNA"/>
</dbReference>
<name>A0A183T1P6_SCHSO</name>
<protein>
    <submittedName>
        <fullName evidence="1 3">Uncharacterized protein</fullName>
    </submittedName>
</protein>
<reference evidence="1 2" key="2">
    <citation type="submission" date="2018-11" db="EMBL/GenBank/DDBJ databases">
        <authorList>
            <consortium name="Pathogen Informatics"/>
        </authorList>
    </citation>
    <scope>NUCLEOTIDE SEQUENCE [LARGE SCALE GENOMIC DNA]</scope>
    <source>
        <strain evidence="1 2">NST_G2</strain>
    </source>
</reference>
<accession>A0A183T1P6</accession>
<evidence type="ECO:0000313" key="1">
    <source>
        <dbReference type="EMBL" id="VDL96779.1"/>
    </source>
</evidence>
<evidence type="ECO:0000313" key="2">
    <source>
        <dbReference type="Proteomes" id="UP000275846"/>
    </source>
</evidence>
<organism evidence="3">
    <name type="scientific">Schistocephalus solidus</name>
    <name type="common">Tapeworm</name>
    <dbReference type="NCBI Taxonomy" id="70667"/>
    <lineage>
        <taxon>Eukaryota</taxon>
        <taxon>Metazoa</taxon>
        <taxon>Spiralia</taxon>
        <taxon>Lophotrochozoa</taxon>
        <taxon>Platyhelminthes</taxon>
        <taxon>Cestoda</taxon>
        <taxon>Eucestoda</taxon>
        <taxon>Diphyllobothriidea</taxon>
        <taxon>Diphyllobothriidae</taxon>
        <taxon>Schistocephalus</taxon>
    </lineage>
</organism>
<evidence type="ECO:0000313" key="3">
    <source>
        <dbReference type="WBParaSite" id="SSLN_0001079901-mRNA-1"/>
    </source>
</evidence>
<dbReference type="Proteomes" id="UP000275846">
    <property type="component" value="Unassembled WGS sequence"/>
</dbReference>
<reference evidence="3" key="1">
    <citation type="submission" date="2016-06" db="UniProtKB">
        <authorList>
            <consortium name="WormBaseParasite"/>
        </authorList>
    </citation>
    <scope>IDENTIFICATION</scope>
</reference>
<dbReference type="OrthoDB" id="6319551at2759"/>
<sequence>MDDERLPKRIFYGDHAIGSRRQGGQVRRYKDTLKTSLKQLQINPATWEDLTRNRPAWRRTVKTRSAIYKANRIIAAKIKRAARKSPAPRATTVTAQALTTCPRCQRTFCA</sequence>
<proteinExistence type="predicted"/>
<dbReference type="WBParaSite" id="SSLN_0001079901-mRNA-1">
    <property type="protein sequence ID" value="SSLN_0001079901-mRNA-1"/>
    <property type="gene ID" value="SSLN_0001079901"/>
</dbReference>
<dbReference type="AlphaFoldDB" id="A0A183T1P6"/>
<keyword evidence="2" id="KW-1185">Reference proteome</keyword>
<gene>
    <name evidence="1" type="ORF">SSLN_LOCUS10394</name>
</gene>